<accession>A0ABN9XH45</accession>
<feature type="region of interest" description="Disordered" evidence="2">
    <location>
        <begin position="123"/>
        <end position="155"/>
    </location>
</feature>
<dbReference type="Proteomes" id="UP001189429">
    <property type="component" value="Unassembled WGS sequence"/>
</dbReference>
<organism evidence="3 4">
    <name type="scientific">Prorocentrum cordatum</name>
    <dbReference type="NCBI Taxonomy" id="2364126"/>
    <lineage>
        <taxon>Eukaryota</taxon>
        <taxon>Sar</taxon>
        <taxon>Alveolata</taxon>
        <taxon>Dinophyceae</taxon>
        <taxon>Prorocentrales</taxon>
        <taxon>Prorocentraceae</taxon>
        <taxon>Prorocentrum</taxon>
    </lineage>
</organism>
<evidence type="ECO:0000313" key="4">
    <source>
        <dbReference type="Proteomes" id="UP001189429"/>
    </source>
</evidence>
<evidence type="ECO:0000256" key="2">
    <source>
        <dbReference type="SAM" id="MobiDB-lite"/>
    </source>
</evidence>
<feature type="compositionally biased region" description="Basic and acidic residues" evidence="2">
    <location>
        <begin position="129"/>
        <end position="155"/>
    </location>
</feature>
<sequence>MAGTLKCMDAEISHFLEAAVSGVVVNVASVCGEVAYCSPPFLYGVSKAAVISATRQAALSYAPHGIRVAALDPGAVNTTLLRGGRSPTDPVWLATRRSLEAMIPQSRISEPWEMAGPITFLASDTGHGQLRDGRDRHGGRGFRAERPGREARRGG</sequence>
<name>A0ABN9XH45_9DINO</name>
<dbReference type="EMBL" id="CAUYUJ010020538">
    <property type="protein sequence ID" value="CAK0899019.1"/>
    <property type="molecule type" value="Genomic_DNA"/>
</dbReference>
<dbReference type="PRINTS" id="PR00081">
    <property type="entry name" value="GDHRDH"/>
</dbReference>
<dbReference type="Gene3D" id="3.40.50.720">
    <property type="entry name" value="NAD(P)-binding Rossmann-like Domain"/>
    <property type="match status" value="1"/>
</dbReference>
<reference evidence="3" key="1">
    <citation type="submission" date="2023-10" db="EMBL/GenBank/DDBJ databases">
        <authorList>
            <person name="Chen Y."/>
            <person name="Shah S."/>
            <person name="Dougan E. K."/>
            <person name="Thang M."/>
            <person name="Chan C."/>
        </authorList>
    </citation>
    <scope>NUCLEOTIDE SEQUENCE [LARGE SCALE GENOMIC DNA]</scope>
</reference>
<dbReference type="PANTHER" id="PTHR42760">
    <property type="entry name" value="SHORT-CHAIN DEHYDROGENASES/REDUCTASES FAMILY MEMBER"/>
    <property type="match status" value="1"/>
</dbReference>
<dbReference type="InterPro" id="IPR036291">
    <property type="entry name" value="NAD(P)-bd_dom_sf"/>
</dbReference>
<comment type="caution">
    <text evidence="3">The sequence shown here is derived from an EMBL/GenBank/DDBJ whole genome shotgun (WGS) entry which is preliminary data.</text>
</comment>
<dbReference type="PRINTS" id="PR00080">
    <property type="entry name" value="SDRFAMILY"/>
</dbReference>
<dbReference type="SUPFAM" id="SSF51735">
    <property type="entry name" value="NAD(P)-binding Rossmann-fold domains"/>
    <property type="match status" value="1"/>
</dbReference>
<gene>
    <name evidence="3" type="ORF">PCOR1329_LOCUS76648</name>
</gene>
<dbReference type="CDD" id="cd05233">
    <property type="entry name" value="SDR_c"/>
    <property type="match status" value="1"/>
</dbReference>
<evidence type="ECO:0000256" key="1">
    <source>
        <dbReference type="ARBA" id="ARBA00006484"/>
    </source>
</evidence>
<dbReference type="InterPro" id="IPR002347">
    <property type="entry name" value="SDR_fam"/>
</dbReference>
<comment type="similarity">
    <text evidence="1">Belongs to the short-chain dehydrogenases/reductases (SDR) family.</text>
</comment>
<dbReference type="Pfam" id="PF13561">
    <property type="entry name" value="adh_short_C2"/>
    <property type="match status" value="1"/>
</dbReference>
<evidence type="ECO:0000313" key="3">
    <source>
        <dbReference type="EMBL" id="CAK0899019.1"/>
    </source>
</evidence>
<proteinExistence type="inferred from homology"/>
<keyword evidence="4" id="KW-1185">Reference proteome</keyword>
<protein>
    <submittedName>
        <fullName evidence="3">Uncharacterized protein</fullName>
    </submittedName>
</protein>